<gene>
    <name evidence="5" type="primary">ybgF</name>
    <name evidence="5" type="ORF">KI810_16560</name>
</gene>
<reference evidence="5 6" key="1">
    <citation type="submission" date="2021-05" db="EMBL/GenBank/DDBJ databases">
        <title>The draft genome of Geobacter luticola JCM 17780.</title>
        <authorList>
            <person name="Xu Z."/>
            <person name="Masuda Y."/>
            <person name="Itoh H."/>
            <person name="Senoo K."/>
        </authorList>
    </citation>
    <scope>NUCLEOTIDE SEQUENCE [LARGE SCALE GENOMIC DNA]</scope>
    <source>
        <strain evidence="5 6">JCM 17780</strain>
    </source>
</reference>
<proteinExistence type="inferred from homology"/>
<dbReference type="HAMAP" id="MF_02066">
    <property type="entry name" value="CpoB"/>
    <property type="match status" value="1"/>
</dbReference>
<evidence type="ECO:0000256" key="1">
    <source>
        <dbReference type="ARBA" id="ARBA00022729"/>
    </source>
</evidence>
<dbReference type="InterPro" id="IPR011990">
    <property type="entry name" value="TPR-like_helical_dom_sf"/>
</dbReference>
<dbReference type="InterPro" id="IPR014162">
    <property type="entry name" value="CpoB_C"/>
</dbReference>
<keyword evidence="1" id="KW-0732">Signal</keyword>
<keyword evidence="6" id="KW-1185">Reference proteome</keyword>
<evidence type="ECO:0000259" key="4">
    <source>
        <dbReference type="Pfam" id="PF13525"/>
    </source>
</evidence>
<name>A0ABS5SH27_9BACT</name>
<dbReference type="InterPro" id="IPR034706">
    <property type="entry name" value="CpoB"/>
</dbReference>
<keyword evidence="2" id="KW-0802">TPR repeat</keyword>
<accession>A0ABS5SH27</accession>
<evidence type="ECO:0000313" key="5">
    <source>
        <dbReference type="EMBL" id="MBT0654666.1"/>
    </source>
</evidence>
<dbReference type="NCBIfam" id="TIGR02795">
    <property type="entry name" value="tol_pal_ybgF"/>
    <property type="match status" value="1"/>
</dbReference>
<protein>
    <submittedName>
        <fullName evidence="5">Tol-pal system protein YbgF</fullName>
    </submittedName>
</protein>
<dbReference type="PROSITE" id="PS50005">
    <property type="entry name" value="TPR"/>
    <property type="match status" value="1"/>
</dbReference>
<dbReference type="InterPro" id="IPR019734">
    <property type="entry name" value="TPR_rpt"/>
</dbReference>
<sequence length="242" mass="26450">MRSISWVVVAGLALAASGCSEYDVILKKQTEMDARLEQLVQGSAAANKRLAELSGEVKDLQSRVKAQTVELDELKTVAPQLKDLKSSVETLSPKSNEPPPAATARIEVVNSDAVPPDTDAGPQEAYMKAFGLFSSNRYNEAIDAFDAFIRNHPTHEYAGNAQYWIGECHYTQRNYPLALEAFEKVVSGYPKGNKVPDAMLKAGFTLISMNESARAKATLKALVEKYPKSPAAAKARERLGRF</sequence>
<organism evidence="5 6">
    <name type="scientific">Geomobilimonas luticola</name>
    <dbReference type="NCBI Taxonomy" id="1114878"/>
    <lineage>
        <taxon>Bacteria</taxon>
        <taxon>Pseudomonadati</taxon>
        <taxon>Thermodesulfobacteriota</taxon>
        <taxon>Desulfuromonadia</taxon>
        <taxon>Geobacterales</taxon>
        <taxon>Geobacteraceae</taxon>
        <taxon>Geomobilimonas</taxon>
    </lineage>
</organism>
<evidence type="ECO:0000256" key="2">
    <source>
        <dbReference type="PROSITE-ProRule" id="PRU00339"/>
    </source>
</evidence>
<feature type="coiled-coil region" evidence="3">
    <location>
        <begin position="43"/>
        <end position="77"/>
    </location>
</feature>
<dbReference type="Gene3D" id="1.25.40.10">
    <property type="entry name" value="Tetratricopeptide repeat domain"/>
    <property type="match status" value="1"/>
</dbReference>
<evidence type="ECO:0000313" key="6">
    <source>
        <dbReference type="Proteomes" id="UP000756860"/>
    </source>
</evidence>
<dbReference type="SUPFAM" id="SSF48452">
    <property type="entry name" value="TPR-like"/>
    <property type="match status" value="1"/>
</dbReference>
<dbReference type="PROSITE" id="PS51257">
    <property type="entry name" value="PROKAR_LIPOPROTEIN"/>
    <property type="match status" value="1"/>
</dbReference>
<dbReference type="EMBL" id="JAHCVK010000014">
    <property type="protein sequence ID" value="MBT0654666.1"/>
    <property type="molecule type" value="Genomic_DNA"/>
</dbReference>
<dbReference type="RefSeq" id="WP_214176675.1">
    <property type="nucleotide sequence ID" value="NZ_JAHCVK010000014.1"/>
</dbReference>
<dbReference type="Pfam" id="PF13525">
    <property type="entry name" value="YfiO"/>
    <property type="match status" value="1"/>
</dbReference>
<keyword evidence="3" id="KW-0175">Coiled coil</keyword>
<dbReference type="Proteomes" id="UP000756860">
    <property type="component" value="Unassembled WGS sequence"/>
</dbReference>
<dbReference type="InterPro" id="IPR039565">
    <property type="entry name" value="BamD-like"/>
</dbReference>
<evidence type="ECO:0000256" key="3">
    <source>
        <dbReference type="SAM" id="Coils"/>
    </source>
</evidence>
<comment type="caution">
    <text evidence="5">The sequence shown here is derived from an EMBL/GenBank/DDBJ whole genome shotgun (WGS) entry which is preliminary data.</text>
</comment>
<feature type="domain" description="Outer membrane lipoprotein BamD-like" evidence="4">
    <location>
        <begin position="120"/>
        <end position="239"/>
    </location>
</feature>
<feature type="repeat" description="TPR" evidence="2">
    <location>
        <begin position="159"/>
        <end position="192"/>
    </location>
</feature>